<dbReference type="Ensembl" id="ENSOSUT00000001578.1">
    <property type="protein sequence ID" value="ENSOSUP00000001550.1"/>
    <property type="gene ID" value="ENSOSUG00000001136.1"/>
</dbReference>
<evidence type="ECO:0000256" key="5">
    <source>
        <dbReference type="ARBA" id="ARBA00022729"/>
    </source>
</evidence>
<keyword evidence="5" id="KW-0732">Signal</keyword>
<evidence type="ECO:0000313" key="14">
    <source>
        <dbReference type="Proteomes" id="UP000694552"/>
    </source>
</evidence>
<dbReference type="PANTHER" id="PTHR35268:SF1">
    <property type="entry name" value="UBIQUINOL-CYTOCHROME-C REDUCTASE COMPLEX ASSEMBLY FACTOR 4"/>
    <property type="match status" value="1"/>
</dbReference>
<evidence type="ECO:0000256" key="8">
    <source>
        <dbReference type="ARBA" id="ARBA00022989"/>
    </source>
</evidence>
<evidence type="ECO:0000256" key="1">
    <source>
        <dbReference type="ARBA" id="ARBA00004434"/>
    </source>
</evidence>
<keyword evidence="7" id="KW-0249">Electron transport</keyword>
<keyword evidence="2" id="KW-0813">Transport</keyword>
<dbReference type="Proteomes" id="UP000694552">
    <property type="component" value="Unplaced"/>
</dbReference>
<evidence type="ECO:0000256" key="9">
    <source>
        <dbReference type="ARBA" id="ARBA00023128"/>
    </source>
</evidence>
<dbReference type="PRINTS" id="PR02042">
    <property type="entry name" value="CCSMST1"/>
</dbReference>
<keyword evidence="4" id="KW-0812">Transmembrane</keyword>
<dbReference type="InterPro" id="IPR023248">
    <property type="entry name" value="UQCC4_vert"/>
</dbReference>
<comment type="subcellular location">
    <subcellularLocation>
        <location evidence="1">Mitochondrion inner membrane</location>
        <topology evidence="1">Single-pass membrane protein</topology>
    </subcellularLocation>
</comment>
<keyword evidence="14" id="KW-1185">Reference proteome</keyword>
<evidence type="ECO:0000256" key="7">
    <source>
        <dbReference type="ARBA" id="ARBA00022982"/>
    </source>
</evidence>
<dbReference type="GO" id="GO:0005743">
    <property type="term" value="C:mitochondrial inner membrane"/>
    <property type="evidence" value="ECO:0007669"/>
    <property type="project" value="UniProtKB-SubCell"/>
</dbReference>
<feature type="region of interest" description="Disordered" evidence="12">
    <location>
        <begin position="108"/>
        <end position="133"/>
    </location>
</feature>
<evidence type="ECO:0000256" key="10">
    <source>
        <dbReference type="ARBA" id="ARBA00023136"/>
    </source>
</evidence>
<keyword evidence="10" id="KW-0472">Membrane</keyword>
<dbReference type="InterPro" id="IPR029160">
    <property type="entry name" value="UQCC4"/>
</dbReference>
<evidence type="ECO:0000256" key="11">
    <source>
        <dbReference type="ARBA" id="ARBA00034713"/>
    </source>
</evidence>
<sequence length="148" mass="16772">ICMLVFSVQTLKQKKKCLLPQPRRTLHPPVFRGRCHLRIVVDRTKAEEGAGAIPFSASEASPRVWSVRRSMGSDHERPWVKVLPLSLLCSGLLLWCVFRERTEIDERLEQKNKPTPAPPPNQPQTPDVAAASKTSRTYRENGLSIMFV</sequence>
<evidence type="ECO:0000256" key="3">
    <source>
        <dbReference type="ARBA" id="ARBA00022660"/>
    </source>
</evidence>
<evidence type="ECO:0000256" key="6">
    <source>
        <dbReference type="ARBA" id="ARBA00022792"/>
    </source>
</evidence>
<keyword evidence="6" id="KW-0999">Mitochondrion inner membrane</keyword>
<name>A0A8C8A8Y2_9STRI</name>
<evidence type="ECO:0000256" key="2">
    <source>
        <dbReference type="ARBA" id="ARBA00022448"/>
    </source>
</evidence>
<evidence type="ECO:0000256" key="4">
    <source>
        <dbReference type="ARBA" id="ARBA00022692"/>
    </source>
</evidence>
<dbReference type="AlphaFoldDB" id="A0A8C8A8Y2"/>
<accession>A0A8C8A8Y2</accession>
<comment type="similarity">
    <text evidence="11">Belongs to the UQCC4 family.</text>
</comment>
<proteinExistence type="inferred from homology"/>
<dbReference type="Pfam" id="PF15013">
    <property type="entry name" value="CCSMST1"/>
    <property type="match status" value="1"/>
</dbReference>
<dbReference type="PANTHER" id="PTHR35268">
    <property type="entry name" value="PROTEIN CCSMST1"/>
    <property type="match status" value="1"/>
</dbReference>
<protein>
    <submittedName>
        <fullName evidence="13">Uncharacterized protein</fullName>
    </submittedName>
</protein>
<reference evidence="13" key="2">
    <citation type="submission" date="2025-09" db="UniProtKB">
        <authorList>
            <consortium name="Ensembl"/>
        </authorList>
    </citation>
    <scope>IDENTIFICATION</scope>
</reference>
<organism evidence="13 14">
    <name type="scientific">Otus sunia</name>
    <name type="common">Oriental scops-owl</name>
    <dbReference type="NCBI Taxonomy" id="257818"/>
    <lineage>
        <taxon>Eukaryota</taxon>
        <taxon>Metazoa</taxon>
        <taxon>Chordata</taxon>
        <taxon>Craniata</taxon>
        <taxon>Vertebrata</taxon>
        <taxon>Euteleostomi</taxon>
        <taxon>Archelosauria</taxon>
        <taxon>Archosauria</taxon>
        <taxon>Dinosauria</taxon>
        <taxon>Saurischia</taxon>
        <taxon>Theropoda</taxon>
        <taxon>Coelurosauria</taxon>
        <taxon>Aves</taxon>
        <taxon>Neognathae</taxon>
        <taxon>Neoaves</taxon>
        <taxon>Telluraves</taxon>
        <taxon>Strigiformes</taxon>
        <taxon>Strigidae</taxon>
        <taxon>Otus</taxon>
    </lineage>
</organism>
<keyword evidence="8" id="KW-1133">Transmembrane helix</keyword>
<evidence type="ECO:0000313" key="13">
    <source>
        <dbReference type="Ensembl" id="ENSOSUP00000001550.1"/>
    </source>
</evidence>
<keyword evidence="9" id="KW-0496">Mitochondrion</keyword>
<evidence type="ECO:0000256" key="12">
    <source>
        <dbReference type="SAM" id="MobiDB-lite"/>
    </source>
</evidence>
<reference evidence="13" key="1">
    <citation type="submission" date="2025-08" db="UniProtKB">
        <authorList>
            <consortium name="Ensembl"/>
        </authorList>
    </citation>
    <scope>IDENTIFICATION</scope>
</reference>
<keyword evidence="3" id="KW-0679">Respiratory chain</keyword>